<dbReference type="GO" id="GO:0003756">
    <property type="term" value="F:protein disulfide isomerase activity"/>
    <property type="evidence" value="ECO:0007669"/>
    <property type="project" value="TreeGrafter"/>
</dbReference>
<sequence>MRNFDKTVKKMYFSILFLANNDCEKCHLAYPKFMAASQPFLNDPQIFFGRVKDPLLFQAMNVTKFPTLVYYAPASAKPEISKHDLTVEGIITTIAKAMKGDFSRVKREYAVELTEDVYDEFVNLPGVYGLIMVYKNKDAKDHIETFEKIAGSFKNDYLITFGKVNAEAEKSLASDFTMSHFPGLYWYPLENKHSRKRYGGILDVMELVTFINDQTNLMRLPGGELEEFVST</sequence>
<dbReference type="Proteomes" id="UP000597762">
    <property type="component" value="Unassembled WGS sequence"/>
</dbReference>
<dbReference type="AlphaFoldDB" id="A0A812DNY1"/>
<organism evidence="1 2">
    <name type="scientific">Acanthosepion pharaonis</name>
    <name type="common">Pharaoh cuttlefish</name>
    <name type="synonym">Sepia pharaonis</name>
    <dbReference type="NCBI Taxonomy" id="158019"/>
    <lineage>
        <taxon>Eukaryota</taxon>
        <taxon>Metazoa</taxon>
        <taxon>Spiralia</taxon>
        <taxon>Lophotrochozoa</taxon>
        <taxon>Mollusca</taxon>
        <taxon>Cephalopoda</taxon>
        <taxon>Coleoidea</taxon>
        <taxon>Decapodiformes</taxon>
        <taxon>Sepiida</taxon>
        <taxon>Sepiina</taxon>
        <taxon>Sepiidae</taxon>
        <taxon>Acanthosepion</taxon>
    </lineage>
</organism>
<gene>
    <name evidence="1" type="ORF">SPHA_55249</name>
</gene>
<keyword evidence="2" id="KW-1185">Reference proteome</keyword>
<reference evidence="1" key="1">
    <citation type="submission" date="2021-01" db="EMBL/GenBank/DDBJ databases">
        <authorList>
            <person name="Li R."/>
            <person name="Bekaert M."/>
        </authorList>
    </citation>
    <scope>NUCLEOTIDE SEQUENCE</scope>
    <source>
        <strain evidence="1">Farmed</strain>
    </source>
</reference>
<dbReference type="InterPro" id="IPR036249">
    <property type="entry name" value="Thioredoxin-like_sf"/>
</dbReference>
<dbReference type="GO" id="GO:0006457">
    <property type="term" value="P:protein folding"/>
    <property type="evidence" value="ECO:0007669"/>
    <property type="project" value="TreeGrafter"/>
</dbReference>
<dbReference type="OrthoDB" id="10264505at2759"/>
<evidence type="ECO:0000313" key="1">
    <source>
        <dbReference type="EMBL" id="CAE1302818.1"/>
    </source>
</evidence>
<proteinExistence type="predicted"/>
<evidence type="ECO:0008006" key="3">
    <source>
        <dbReference type="Google" id="ProtNLM"/>
    </source>
</evidence>
<comment type="caution">
    <text evidence="1">The sequence shown here is derived from an EMBL/GenBank/DDBJ whole genome shotgun (WGS) entry which is preliminary data.</text>
</comment>
<accession>A0A812DNY1</accession>
<dbReference type="InterPro" id="IPR051063">
    <property type="entry name" value="PDI"/>
</dbReference>
<dbReference type="SUPFAM" id="SSF52833">
    <property type="entry name" value="Thioredoxin-like"/>
    <property type="match status" value="2"/>
</dbReference>
<dbReference type="Gene3D" id="3.40.30.10">
    <property type="entry name" value="Glutaredoxin"/>
    <property type="match status" value="2"/>
</dbReference>
<dbReference type="EMBL" id="CAHIKZ030003660">
    <property type="protein sequence ID" value="CAE1302818.1"/>
    <property type="molecule type" value="Genomic_DNA"/>
</dbReference>
<protein>
    <recommendedName>
        <fullName evidence="3">Thioredoxin domain-containing protein</fullName>
    </recommendedName>
</protein>
<name>A0A812DNY1_ACAPH</name>
<dbReference type="PANTHER" id="PTHR45672">
    <property type="entry name" value="PROTEIN DISULFIDE-ISOMERASE C17H9.14C-RELATED"/>
    <property type="match status" value="1"/>
</dbReference>
<evidence type="ECO:0000313" key="2">
    <source>
        <dbReference type="Proteomes" id="UP000597762"/>
    </source>
</evidence>
<dbReference type="GO" id="GO:0005783">
    <property type="term" value="C:endoplasmic reticulum"/>
    <property type="evidence" value="ECO:0007669"/>
    <property type="project" value="TreeGrafter"/>
</dbReference>
<dbReference type="CDD" id="cd02961">
    <property type="entry name" value="PDI_a_family"/>
    <property type="match status" value="1"/>
</dbReference>